<keyword evidence="17" id="KW-1185">Reference proteome</keyword>
<keyword evidence="8 14" id="KW-0130">Cell adhesion</keyword>
<evidence type="ECO:0000256" key="13">
    <source>
        <dbReference type="PROSITE-ProRule" id="PRU00803"/>
    </source>
</evidence>
<evidence type="ECO:0000256" key="4">
    <source>
        <dbReference type="ARBA" id="ARBA00022723"/>
    </source>
</evidence>
<dbReference type="PANTHER" id="PTHR23220">
    <property type="entry name" value="INTEGRIN ALPHA"/>
    <property type="match status" value="1"/>
</dbReference>
<reference evidence="16" key="2">
    <citation type="submission" date="2025-09" db="UniProtKB">
        <authorList>
            <consortium name="Ensembl"/>
        </authorList>
    </citation>
    <scope>IDENTIFICATION</scope>
</reference>
<evidence type="ECO:0000256" key="5">
    <source>
        <dbReference type="ARBA" id="ARBA00022729"/>
    </source>
</evidence>
<dbReference type="Ensembl" id="ENSHCOT00000001800.1">
    <property type="protein sequence ID" value="ENSHCOP00000007556.1"/>
    <property type="gene ID" value="ENSHCOG00000009631.1"/>
</dbReference>
<feature type="repeat" description="FG-GAP" evidence="13">
    <location>
        <begin position="450"/>
        <end position="507"/>
    </location>
</feature>
<feature type="repeat" description="FG-GAP" evidence="13">
    <location>
        <begin position="274"/>
        <end position="324"/>
    </location>
</feature>
<dbReference type="Pfam" id="PF01839">
    <property type="entry name" value="FG-GAP"/>
    <property type="match status" value="2"/>
</dbReference>
<dbReference type="AlphaFoldDB" id="A0A3Q2Y3S5"/>
<evidence type="ECO:0000313" key="16">
    <source>
        <dbReference type="Ensembl" id="ENSHCOP00000007556.1"/>
    </source>
</evidence>
<dbReference type="Proteomes" id="UP000264820">
    <property type="component" value="Unplaced"/>
</dbReference>
<keyword evidence="12" id="KW-0325">Glycoprotein</keyword>
<feature type="domain" description="VWFA" evidence="15">
    <location>
        <begin position="84"/>
        <end position="268"/>
    </location>
</feature>
<dbReference type="PROSITE" id="PS50234">
    <property type="entry name" value="VWFA"/>
    <property type="match status" value="1"/>
</dbReference>
<keyword evidence="11 14" id="KW-0675">Receptor</keyword>
<dbReference type="SUPFAM" id="SSF69318">
    <property type="entry name" value="Integrin alpha N-terminal domain"/>
    <property type="match status" value="1"/>
</dbReference>
<protein>
    <recommendedName>
        <fullName evidence="15">VWFA domain-containing protein</fullName>
    </recommendedName>
</protein>
<dbReference type="GO" id="GO:0005178">
    <property type="term" value="F:integrin binding"/>
    <property type="evidence" value="ECO:0007669"/>
    <property type="project" value="TreeGrafter"/>
</dbReference>
<evidence type="ECO:0000256" key="6">
    <source>
        <dbReference type="ARBA" id="ARBA00022737"/>
    </source>
</evidence>
<dbReference type="GO" id="GO:0046872">
    <property type="term" value="F:metal ion binding"/>
    <property type="evidence" value="ECO:0007669"/>
    <property type="project" value="UniProtKB-KW"/>
</dbReference>
<evidence type="ECO:0000256" key="7">
    <source>
        <dbReference type="ARBA" id="ARBA00022837"/>
    </source>
</evidence>
<dbReference type="Gene3D" id="3.40.50.410">
    <property type="entry name" value="von Willebrand factor, type A domain"/>
    <property type="match status" value="1"/>
</dbReference>
<evidence type="ECO:0000256" key="10">
    <source>
        <dbReference type="ARBA" id="ARBA00023136"/>
    </source>
</evidence>
<reference evidence="16" key="1">
    <citation type="submission" date="2025-08" db="UniProtKB">
        <authorList>
            <consortium name="Ensembl"/>
        </authorList>
    </citation>
    <scope>IDENTIFICATION</scope>
</reference>
<dbReference type="SMART" id="SM00327">
    <property type="entry name" value="VWA"/>
    <property type="match status" value="1"/>
</dbReference>
<proteinExistence type="inferred from homology"/>
<dbReference type="GO" id="GO:0033627">
    <property type="term" value="P:cell adhesion mediated by integrin"/>
    <property type="evidence" value="ECO:0007669"/>
    <property type="project" value="TreeGrafter"/>
</dbReference>
<dbReference type="InterPro" id="IPR036465">
    <property type="entry name" value="vWFA_dom_sf"/>
</dbReference>
<name>A0A3Q2Y3S5_HIPCM</name>
<dbReference type="PANTHER" id="PTHR23220:SF21">
    <property type="entry name" value="INTEGRIN ALPHA-11"/>
    <property type="match status" value="1"/>
</dbReference>
<dbReference type="PRINTS" id="PR00453">
    <property type="entry name" value="VWFADOMAIN"/>
</dbReference>
<evidence type="ECO:0000256" key="11">
    <source>
        <dbReference type="ARBA" id="ARBA00023170"/>
    </source>
</evidence>
<dbReference type="FunFam" id="3.40.50.410:FF:000012">
    <property type="entry name" value="Integrin, alpha 10"/>
    <property type="match status" value="1"/>
</dbReference>
<comment type="similarity">
    <text evidence="2 14">Belongs to the integrin alpha chain family.</text>
</comment>
<dbReference type="InterPro" id="IPR000413">
    <property type="entry name" value="Integrin_alpha"/>
</dbReference>
<evidence type="ECO:0000256" key="1">
    <source>
        <dbReference type="ARBA" id="ARBA00004479"/>
    </source>
</evidence>
<organism evidence="16 17">
    <name type="scientific">Hippocampus comes</name>
    <name type="common">Tiger tail seahorse</name>
    <dbReference type="NCBI Taxonomy" id="109280"/>
    <lineage>
        <taxon>Eukaryota</taxon>
        <taxon>Metazoa</taxon>
        <taxon>Chordata</taxon>
        <taxon>Craniata</taxon>
        <taxon>Vertebrata</taxon>
        <taxon>Euteleostomi</taxon>
        <taxon>Actinopterygii</taxon>
        <taxon>Neopterygii</taxon>
        <taxon>Teleostei</taxon>
        <taxon>Neoteleostei</taxon>
        <taxon>Acanthomorphata</taxon>
        <taxon>Syngnathiaria</taxon>
        <taxon>Syngnathiformes</taxon>
        <taxon>Syngnathoidei</taxon>
        <taxon>Syngnathidae</taxon>
        <taxon>Hippocampus</taxon>
    </lineage>
</organism>
<dbReference type="GO" id="GO:0009897">
    <property type="term" value="C:external side of plasma membrane"/>
    <property type="evidence" value="ECO:0007669"/>
    <property type="project" value="TreeGrafter"/>
</dbReference>
<dbReference type="GO" id="GO:0007229">
    <property type="term" value="P:integrin-mediated signaling pathway"/>
    <property type="evidence" value="ECO:0007669"/>
    <property type="project" value="UniProtKB-KW"/>
</dbReference>
<evidence type="ECO:0000256" key="3">
    <source>
        <dbReference type="ARBA" id="ARBA00022692"/>
    </source>
</evidence>
<keyword evidence="9 14" id="KW-0401">Integrin</keyword>
<dbReference type="InterPro" id="IPR002035">
    <property type="entry name" value="VWF_A"/>
</dbReference>
<dbReference type="Gene3D" id="2.130.10.130">
    <property type="entry name" value="Integrin alpha, N-terminal"/>
    <property type="match status" value="1"/>
</dbReference>
<keyword evidence="3" id="KW-0812">Transmembrane</keyword>
<dbReference type="GO" id="GO:0007160">
    <property type="term" value="P:cell-matrix adhesion"/>
    <property type="evidence" value="ECO:0007669"/>
    <property type="project" value="TreeGrafter"/>
</dbReference>
<evidence type="ECO:0000256" key="2">
    <source>
        <dbReference type="ARBA" id="ARBA00008054"/>
    </source>
</evidence>
<dbReference type="PRINTS" id="PR01185">
    <property type="entry name" value="INTEGRINA"/>
</dbReference>
<evidence type="ECO:0000256" key="9">
    <source>
        <dbReference type="ARBA" id="ARBA00023037"/>
    </source>
</evidence>
<dbReference type="SMART" id="SM00191">
    <property type="entry name" value="Int_alpha"/>
    <property type="match status" value="3"/>
</dbReference>
<dbReference type="Pfam" id="PF00092">
    <property type="entry name" value="VWA"/>
    <property type="match status" value="1"/>
</dbReference>
<dbReference type="InterPro" id="IPR028994">
    <property type="entry name" value="Integrin_alpha_N"/>
</dbReference>
<evidence type="ECO:0000256" key="12">
    <source>
        <dbReference type="ARBA" id="ARBA00023180"/>
    </source>
</evidence>
<sequence length="548" mass="59044">AWTDDQQTGDVFRCPMDDGTTFNSSSSHANHVMTRLCGQTCGPLWSHECGSSVYTSGVCTHVGEHFQILETVIPAFQRCETFVDLLMVVDGSNSIYPWSDVTDFLVNILRKVNIGPGQTQVGVVQYGSRVAHEFRLGEHRTVDEVLQAVADIRQRGGEETRTALAINMARCAADLNSGRGGRAGAHKVLVVITDGESHDNAQLDDAVARCKSDNITMYAIAVLGYYNRRGIDPSSFLKEIRFIASDPDEDHFFNVTDEAALKDIVDALGERIFSLEGQFGKMSMAQAGFSSHLLQDGLLLGAVGAYDWNGAVLKRNPHGNLLPDPSAYGDQFPEELRNHAAYFGYSLGSLVGSGGSEVVLAGAPRFNHSGKVVSFTLDRRGNVNVLQALVGEQMGSYFGSVLLSMDVDGDGESDLLLVAAPMYCSQDAHETGKVYLYKVNTQSQALLVPKGALLPSPALNSRFGAALVQIPDVNADGFNDLAVGAPLEDDHQGALYLYHGHHRSIHLRHTQVGAGRTVEAVTQTSLVLLRSQQPMGSQQRGCDDGGGA</sequence>
<keyword evidence="6" id="KW-0677">Repeat</keyword>
<comment type="subcellular location">
    <subcellularLocation>
        <location evidence="1 14">Membrane</location>
        <topology evidence="1 14">Single-pass type I membrane protein</topology>
    </subcellularLocation>
</comment>
<feature type="repeat" description="FG-GAP" evidence="13">
    <location>
        <begin position="384"/>
        <end position="446"/>
    </location>
</feature>
<keyword evidence="5" id="KW-0732">Signal</keyword>
<dbReference type="SUPFAM" id="SSF53300">
    <property type="entry name" value="vWA-like"/>
    <property type="match status" value="1"/>
</dbReference>
<dbReference type="InterPro" id="IPR013517">
    <property type="entry name" value="FG-GAP"/>
</dbReference>
<dbReference type="GeneTree" id="ENSGT00940000155465"/>
<evidence type="ECO:0000256" key="8">
    <source>
        <dbReference type="ARBA" id="ARBA00022889"/>
    </source>
</evidence>
<evidence type="ECO:0000256" key="14">
    <source>
        <dbReference type="RuleBase" id="RU003762"/>
    </source>
</evidence>
<keyword evidence="10" id="KW-0472">Membrane</keyword>
<dbReference type="InterPro" id="IPR013519">
    <property type="entry name" value="Int_alpha_beta-p"/>
</dbReference>
<dbReference type="PROSITE" id="PS51470">
    <property type="entry name" value="FG_GAP"/>
    <property type="match status" value="3"/>
</dbReference>
<dbReference type="OMA" id="HRNSANC"/>
<keyword evidence="7" id="KW-0106">Calcium</keyword>
<keyword evidence="4" id="KW-0479">Metal-binding</keyword>
<dbReference type="GO" id="GO:0008305">
    <property type="term" value="C:integrin complex"/>
    <property type="evidence" value="ECO:0007669"/>
    <property type="project" value="InterPro"/>
</dbReference>
<dbReference type="STRING" id="109280.ENSHCOP00000007556"/>
<evidence type="ECO:0000313" key="17">
    <source>
        <dbReference type="Proteomes" id="UP000264820"/>
    </source>
</evidence>
<dbReference type="GO" id="GO:0098609">
    <property type="term" value="P:cell-cell adhesion"/>
    <property type="evidence" value="ECO:0007669"/>
    <property type="project" value="TreeGrafter"/>
</dbReference>
<accession>A0A3Q2Y3S5</accession>
<evidence type="ECO:0000259" key="15">
    <source>
        <dbReference type="PROSITE" id="PS50234"/>
    </source>
</evidence>